<keyword evidence="2" id="KW-1185">Reference proteome</keyword>
<dbReference type="Proteomes" id="UP000694251">
    <property type="component" value="Chromosome 12"/>
</dbReference>
<name>A0A8T1YJA4_ARASU</name>
<accession>A0A8T1YJA4</accession>
<gene>
    <name evidence="1" type="ORF">ISN44_As12g015140</name>
</gene>
<protein>
    <submittedName>
        <fullName evidence="1">Uncharacterized protein</fullName>
    </submittedName>
</protein>
<organism evidence="1 2">
    <name type="scientific">Arabidopsis suecica</name>
    <name type="common">Swedish thale-cress</name>
    <name type="synonym">Cardaminopsis suecica</name>
    <dbReference type="NCBI Taxonomy" id="45249"/>
    <lineage>
        <taxon>Eukaryota</taxon>
        <taxon>Viridiplantae</taxon>
        <taxon>Streptophyta</taxon>
        <taxon>Embryophyta</taxon>
        <taxon>Tracheophyta</taxon>
        <taxon>Spermatophyta</taxon>
        <taxon>Magnoliopsida</taxon>
        <taxon>eudicotyledons</taxon>
        <taxon>Gunneridae</taxon>
        <taxon>Pentapetalae</taxon>
        <taxon>rosids</taxon>
        <taxon>malvids</taxon>
        <taxon>Brassicales</taxon>
        <taxon>Brassicaceae</taxon>
        <taxon>Camelineae</taxon>
        <taxon>Arabidopsis</taxon>
    </lineage>
</organism>
<feature type="non-terminal residue" evidence="1">
    <location>
        <position position="1"/>
    </location>
</feature>
<reference evidence="1 2" key="1">
    <citation type="submission" date="2020-12" db="EMBL/GenBank/DDBJ databases">
        <title>Concerted genomic and epigenomic changes stabilize Arabidopsis allopolyploids.</title>
        <authorList>
            <person name="Chen Z."/>
        </authorList>
    </citation>
    <scope>NUCLEOTIDE SEQUENCE [LARGE SCALE GENOMIC DNA]</scope>
    <source>
        <strain evidence="1">As9502</strain>
        <tissue evidence="1">Leaf</tissue>
    </source>
</reference>
<evidence type="ECO:0000313" key="2">
    <source>
        <dbReference type="Proteomes" id="UP000694251"/>
    </source>
</evidence>
<sequence>IHCISSILPSVPPLLLTPTISSSLTPAITSLFPDELRIIQGGPVKMGLEKSFSIALKL</sequence>
<evidence type="ECO:0000313" key="1">
    <source>
        <dbReference type="EMBL" id="KAG7546109.1"/>
    </source>
</evidence>
<dbReference type="EMBL" id="JAEFBJ010000012">
    <property type="protein sequence ID" value="KAG7546109.1"/>
    <property type="molecule type" value="Genomic_DNA"/>
</dbReference>
<comment type="caution">
    <text evidence="1">The sequence shown here is derived from an EMBL/GenBank/DDBJ whole genome shotgun (WGS) entry which is preliminary data.</text>
</comment>
<proteinExistence type="predicted"/>
<dbReference type="AlphaFoldDB" id="A0A8T1YJA4"/>